<dbReference type="PANTHER" id="PTHR30250">
    <property type="entry name" value="PST FAMILY PREDICTED COLANIC ACID TRANSPORTER"/>
    <property type="match status" value="1"/>
</dbReference>
<organism evidence="7 8">
    <name type="scientific">Croceibacterium soli</name>
    <dbReference type="NCBI Taxonomy" id="1739690"/>
    <lineage>
        <taxon>Bacteria</taxon>
        <taxon>Pseudomonadati</taxon>
        <taxon>Pseudomonadota</taxon>
        <taxon>Alphaproteobacteria</taxon>
        <taxon>Sphingomonadales</taxon>
        <taxon>Erythrobacteraceae</taxon>
        <taxon>Croceibacterium</taxon>
    </lineage>
</organism>
<feature type="transmembrane region" description="Helical" evidence="6">
    <location>
        <begin position="292"/>
        <end position="316"/>
    </location>
</feature>
<dbReference type="InterPro" id="IPR002797">
    <property type="entry name" value="Polysacc_synth"/>
</dbReference>
<evidence type="ECO:0000256" key="6">
    <source>
        <dbReference type="SAM" id="Phobius"/>
    </source>
</evidence>
<comment type="caution">
    <text evidence="7">The sequence shown here is derived from an EMBL/GenBank/DDBJ whole genome shotgun (WGS) entry which is preliminary data.</text>
</comment>
<feature type="transmembrane region" description="Helical" evidence="6">
    <location>
        <begin position="382"/>
        <end position="403"/>
    </location>
</feature>
<dbReference type="Proteomes" id="UP000469159">
    <property type="component" value="Unassembled WGS sequence"/>
</dbReference>
<dbReference type="InterPro" id="IPR050833">
    <property type="entry name" value="Poly_Biosynth_Transport"/>
</dbReference>
<evidence type="ECO:0000313" key="8">
    <source>
        <dbReference type="Proteomes" id="UP000469159"/>
    </source>
</evidence>
<feature type="transmembrane region" description="Helical" evidence="6">
    <location>
        <begin position="112"/>
        <end position="131"/>
    </location>
</feature>
<dbReference type="GO" id="GO:0005886">
    <property type="term" value="C:plasma membrane"/>
    <property type="evidence" value="ECO:0007669"/>
    <property type="project" value="UniProtKB-SubCell"/>
</dbReference>
<feature type="transmembrane region" description="Helical" evidence="6">
    <location>
        <begin position="356"/>
        <end position="376"/>
    </location>
</feature>
<accession>A0A6I4UT42</accession>
<name>A0A6I4UT42_9SPHN</name>
<protein>
    <submittedName>
        <fullName evidence="7">Oligosaccharide flippase family protein</fullName>
    </submittedName>
</protein>
<evidence type="ECO:0000256" key="1">
    <source>
        <dbReference type="ARBA" id="ARBA00004651"/>
    </source>
</evidence>
<proteinExistence type="predicted"/>
<comment type="subcellular location">
    <subcellularLocation>
        <location evidence="1">Cell membrane</location>
        <topology evidence="1">Multi-pass membrane protein</topology>
    </subcellularLocation>
</comment>
<dbReference type="AlphaFoldDB" id="A0A6I4UT42"/>
<evidence type="ECO:0000256" key="2">
    <source>
        <dbReference type="ARBA" id="ARBA00022475"/>
    </source>
</evidence>
<sequence length="418" mass="43228">MKRILRNIGWLLGSRGVNAAFSLVYLALATRVLGLEGFGRFALLIVLAQGIAGLASFNTWQAVVRWGAEDGRAATATGFALALDLASVAFGSVLALAAAWTAPYWLPLPAELRPLIFLLCMAHLLAIRSTPTGVLRLHDRYDLAMLAEAALPATRAAGAAIAAFAGLGIAGFVAAWAVAELACAAAHWLLARKFAPFRMSDISLKRLPAERERVWRFVFATGFSRSLAVTGKQVLMLLVGALGGAALAGGYRVAVQFGHALVQLGEASARALYPELVRVSHAAHGLAGRMTLLAFGAGLISVAAAVLAGRWAIAAIVGPEFVFAYTTLVLLALAGAVELLGSSWEALLVSKGRAELAFGLRAGPLALAMGLLPAAIGAWGLPGVGACVVLASSATVAGFGYAASRLPRVAELPCGTTR</sequence>
<keyword evidence="4 6" id="KW-1133">Transmembrane helix</keyword>
<evidence type="ECO:0000256" key="5">
    <source>
        <dbReference type="ARBA" id="ARBA00023136"/>
    </source>
</evidence>
<dbReference type="OrthoDB" id="493991at2"/>
<dbReference type="RefSeq" id="WP_160746499.1">
    <property type="nucleotide sequence ID" value="NZ_WTYK01000004.1"/>
</dbReference>
<feature type="transmembrane region" description="Helical" evidence="6">
    <location>
        <begin position="322"/>
        <end position="344"/>
    </location>
</feature>
<gene>
    <name evidence="7" type="ORF">GRI75_08320</name>
</gene>
<keyword evidence="2" id="KW-1003">Cell membrane</keyword>
<feature type="transmembrane region" description="Helical" evidence="6">
    <location>
        <begin position="12"/>
        <end position="32"/>
    </location>
</feature>
<feature type="transmembrane region" description="Helical" evidence="6">
    <location>
        <begin position="38"/>
        <end position="57"/>
    </location>
</feature>
<evidence type="ECO:0000313" key="7">
    <source>
        <dbReference type="EMBL" id="MXP41646.1"/>
    </source>
</evidence>
<keyword evidence="3 6" id="KW-0812">Transmembrane</keyword>
<keyword evidence="5 6" id="KW-0472">Membrane</keyword>
<dbReference type="EMBL" id="WTYK01000004">
    <property type="protein sequence ID" value="MXP41646.1"/>
    <property type="molecule type" value="Genomic_DNA"/>
</dbReference>
<dbReference type="Pfam" id="PF01943">
    <property type="entry name" value="Polysacc_synt"/>
    <property type="match status" value="1"/>
</dbReference>
<evidence type="ECO:0000256" key="4">
    <source>
        <dbReference type="ARBA" id="ARBA00022989"/>
    </source>
</evidence>
<dbReference type="PANTHER" id="PTHR30250:SF31">
    <property type="entry name" value="INNER MEMBRANE PROTEIN YGHQ"/>
    <property type="match status" value="1"/>
</dbReference>
<reference evidence="7 8" key="1">
    <citation type="submission" date="2019-12" db="EMBL/GenBank/DDBJ databases">
        <title>Genomic-based taxomic classification of the family Erythrobacteraceae.</title>
        <authorList>
            <person name="Xu L."/>
        </authorList>
    </citation>
    <scope>NUCLEOTIDE SEQUENCE [LARGE SCALE GENOMIC DNA]</scope>
    <source>
        <strain evidence="7 8">MCCC 1K02066</strain>
    </source>
</reference>
<keyword evidence="8" id="KW-1185">Reference proteome</keyword>
<evidence type="ECO:0000256" key="3">
    <source>
        <dbReference type="ARBA" id="ARBA00022692"/>
    </source>
</evidence>
<feature type="transmembrane region" description="Helical" evidence="6">
    <location>
        <begin position="78"/>
        <end position="100"/>
    </location>
</feature>